<dbReference type="AlphaFoldDB" id="A0A382NBG4"/>
<organism evidence="1">
    <name type="scientific">marine metagenome</name>
    <dbReference type="NCBI Taxonomy" id="408172"/>
    <lineage>
        <taxon>unclassified sequences</taxon>
        <taxon>metagenomes</taxon>
        <taxon>ecological metagenomes</taxon>
    </lineage>
</organism>
<protein>
    <recommendedName>
        <fullName evidence="2">NurA domain-containing protein</fullName>
    </recommendedName>
</protein>
<name>A0A382NBG4_9ZZZZ</name>
<accession>A0A382NBG4</accession>
<sequence length="313" mass="36110">MLSKETIIEAKNNTSLFQEFIKNSTKSPSPKAQQNFLNIITNVADIIKKICISEKLIFDVKYDGKKYWEQGKKYQACFIDGGVYSSFLSSSAPFAIRAKSYIVKPDEALHKREVFEETVKFVGDLYDADTNLYDLSEDPYEDNQLLTKKKDAARITFEAAAIVRHIFEKQNFEYCFLHGPLQTPIMPFSGPEFPLFKKNVIKNILPFFKIKESSELDRHFINIYLDSINYIKKSKFPIFGIVERTGSTIYIRNLLFVAQRKGLISEADYDKTIGLIKRYKINDGNLFELILKDCQALKPLEVEKQIPSKAWGE</sequence>
<evidence type="ECO:0008006" key="2">
    <source>
        <dbReference type="Google" id="ProtNLM"/>
    </source>
</evidence>
<proteinExistence type="predicted"/>
<feature type="non-terminal residue" evidence="1">
    <location>
        <position position="313"/>
    </location>
</feature>
<dbReference type="EMBL" id="UINC01098788">
    <property type="protein sequence ID" value="SVC57577.1"/>
    <property type="molecule type" value="Genomic_DNA"/>
</dbReference>
<evidence type="ECO:0000313" key="1">
    <source>
        <dbReference type="EMBL" id="SVC57577.1"/>
    </source>
</evidence>
<reference evidence="1" key="1">
    <citation type="submission" date="2018-05" db="EMBL/GenBank/DDBJ databases">
        <authorList>
            <person name="Lanie J.A."/>
            <person name="Ng W.-L."/>
            <person name="Kazmierczak K.M."/>
            <person name="Andrzejewski T.M."/>
            <person name="Davidsen T.M."/>
            <person name="Wayne K.J."/>
            <person name="Tettelin H."/>
            <person name="Glass J.I."/>
            <person name="Rusch D."/>
            <person name="Podicherti R."/>
            <person name="Tsui H.-C.T."/>
            <person name="Winkler M.E."/>
        </authorList>
    </citation>
    <scope>NUCLEOTIDE SEQUENCE</scope>
</reference>
<gene>
    <name evidence="1" type="ORF">METZ01_LOCUS310431</name>
</gene>